<dbReference type="PANTHER" id="PTHR30250:SF26">
    <property type="entry name" value="PSMA PROTEIN"/>
    <property type="match status" value="1"/>
</dbReference>
<evidence type="ECO:0000256" key="5">
    <source>
        <dbReference type="ARBA" id="ARBA00023136"/>
    </source>
</evidence>
<evidence type="ECO:0000256" key="4">
    <source>
        <dbReference type="ARBA" id="ARBA00022989"/>
    </source>
</evidence>
<keyword evidence="3 6" id="KW-0812">Transmembrane</keyword>
<evidence type="ECO:0000256" key="1">
    <source>
        <dbReference type="ARBA" id="ARBA00004651"/>
    </source>
</evidence>
<feature type="transmembrane region" description="Helical" evidence="6">
    <location>
        <begin position="345"/>
        <end position="366"/>
    </location>
</feature>
<dbReference type="Proteomes" id="UP000807370">
    <property type="component" value="Unassembled WGS sequence"/>
</dbReference>
<keyword evidence="4 6" id="KW-1133">Transmembrane helix</keyword>
<dbReference type="InterPro" id="IPR050833">
    <property type="entry name" value="Poly_Biosynth_Transport"/>
</dbReference>
<proteinExistence type="predicted"/>
<sequence length="503" mass="55321">MLQRFLQNTAISAVAYGFAGVLGLLAVGLIARSYSLSVLGLIVLARAFLPGGFLSLLDFGFSETATQAIARGRVGDWRAASEKVSLLTVIAAVTGTISGIALWISSESLAAIFKVVPNEVEAFNSILEVTALVLPIAFLGLVTEGALKGFEEYGWLRLTEVATNVLYVASIYLAIWRGAPFELIAYSYLATTIIAKYLVLAVVVCRLALPTPLRFVAWGGASRRDILYRSWLMFNGRIVGVLQHTAAPLAIGILFSPAEVGTFDLITRLPRFLKAIMAPLYSAILPISARIEEASDSRRLQILGRNSLVFPGAIALPVLIVMALLSKQILYLWVGPQNAERWQWLALSLCVPATTILLGGGQAALMVRSDFLRYNTRLLYLQVLTQYLLIGMTLLWFQERAFIFGWAVSHILFVPVFAHYMLSEMDLRGSLFWRQLVRHAAVAAILAALVVACKYIHYPGNLAELVIFGALGCLAAWSLSFMIILTRDERLMLGRFVRIMTNR</sequence>
<reference evidence="7 8" key="1">
    <citation type="submission" date="2020-07" db="EMBL/GenBank/DDBJ databases">
        <title>Bradyrhizobium diversity isolated from nodules of indigenous legumes of Western Australia.</title>
        <authorList>
            <person name="Klepa M.S."/>
        </authorList>
    </citation>
    <scope>NUCLEOTIDE SEQUENCE [LARGE SCALE GENOMIC DNA]</scope>
    <source>
        <strain evidence="7 8">CNPSo 4010</strain>
    </source>
</reference>
<protein>
    <submittedName>
        <fullName evidence="7">Teichoic acid transporter</fullName>
    </submittedName>
</protein>
<feature type="transmembrane region" description="Helical" evidence="6">
    <location>
        <begin position="125"/>
        <end position="143"/>
    </location>
</feature>
<feature type="transmembrane region" description="Helical" evidence="6">
    <location>
        <begin position="188"/>
        <end position="209"/>
    </location>
</feature>
<evidence type="ECO:0000313" key="8">
    <source>
        <dbReference type="Proteomes" id="UP000807370"/>
    </source>
</evidence>
<evidence type="ECO:0000313" key="7">
    <source>
        <dbReference type="EMBL" id="MBH5401206.1"/>
    </source>
</evidence>
<feature type="transmembrane region" description="Helical" evidence="6">
    <location>
        <begin position="403"/>
        <end position="423"/>
    </location>
</feature>
<feature type="transmembrane region" description="Helical" evidence="6">
    <location>
        <begin position="378"/>
        <end position="397"/>
    </location>
</feature>
<feature type="transmembrane region" description="Helical" evidence="6">
    <location>
        <begin position="463"/>
        <end position="485"/>
    </location>
</feature>
<feature type="transmembrane region" description="Helical" evidence="6">
    <location>
        <begin position="12"/>
        <end position="31"/>
    </location>
</feature>
<evidence type="ECO:0000256" key="3">
    <source>
        <dbReference type="ARBA" id="ARBA00022692"/>
    </source>
</evidence>
<dbReference type="RefSeq" id="WP_197962343.1">
    <property type="nucleotide sequence ID" value="NZ_JACCHP010000019.1"/>
</dbReference>
<feature type="transmembrane region" description="Helical" evidence="6">
    <location>
        <begin position="303"/>
        <end position="325"/>
    </location>
</feature>
<feature type="transmembrane region" description="Helical" evidence="6">
    <location>
        <begin position="84"/>
        <end position="105"/>
    </location>
</feature>
<dbReference type="PANTHER" id="PTHR30250">
    <property type="entry name" value="PST FAMILY PREDICTED COLANIC ACID TRANSPORTER"/>
    <property type="match status" value="1"/>
</dbReference>
<feature type="transmembrane region" description="Helical" evidence="6">
    <location>
        <begin position="37"/>
        <end position="57"/>
    </location>
</feature>
<feature type="transmembrane region" description="Helical" evidence="6">
    <location>
        <begin position="435"/>
        <end position="457"/>
    </location>
</feature>
<evidence type="ECO:0000256" key="6">
    <source>
        <dbReference type="SAM" id="Phobius"/>
    </source>
</evidence>
<comment type="caution">
    <text evidence="7">The sequence shown here is derived from an EMBL/GenBank/DDBJ whole genome shotgun (WGS) entry which is preliminary data.</text>
</comment>
<accession>A0ABS0PVH8</accession>
<gene>
    <name evidence="7" type="ORF">HZZ13_25975</name>
</gene>
<name>A0ABS0PVH8_9BRAD</name>
<feature type="transmembrane region" description="Helical" evidence="6">
    <location>
        <begin position="275"/>
        <end position="291"/>
    </location>
</feature>
<organism evidence="7 8">
    <name type="scientific">Bradyrhizobium agreste</name>
    <dbReference type="NCBI Taxonomy" id="2751811"/>
    <lineage>
        <taxon>Bacteria</taxon>
        <taxon>Pseudomonadati</taxon>
        <taxon>Pseudomonadota</taxon>
        <taxon>Alphaproteobacteria</taxon>
        <taxon>Hyphomicrobiales</taxon>
        <taxon>Nitrobacteraceae</taxon>
        <taxon>Bradyrhizobium</taxon>
    </lineage>
</organism>
<dbReference type="EMBL" id="JACCHP010000019">
    <property type="protein sequence ID" value="MBH5401206.1"/>
    <property type="molecule type" value="Genomic_DNA"/>
</dbReference>
<feature type="transmembrane region" description="Helical" evidence="6">
    <location>
        <begin position="230"/>
        <end position="255"/>
    </location>
</feature>
<evidence type="ECO:0000256" key="2">
    <source>
        <dbReference type="ARBA" id="ARBA00022475"/>
    </source>
</evidence>
<keyword evidence="2" id="KW-1003">Cell membrane</keyword>
<feature type="transmembrane region" description="Helical" evidence="6">
    <location>
        <begin position="155"/>
        <end position="176"/>
    </location>
</feature>
<keyword evidence="5 6" id="KW-0472">Membrane</keyword>
<comment type="subcellular location">
    <subcellularLocation>
        <location evidence="1">Cell membrane</location>
        <topology evidence="1">Multi-pass membrane protein</topology>
    </subcellularLocation>
</comment>
<keyword evidence="8" id="KW-1185">Reference proteome</keyword>